<dbReference type="Proteomes" id="UP001595696">
    <property type="component" value="Unassembled WGS sequence"/>
</dbReference>
<dbReference type="SUPFAM" id="SSF52200">
    <property type="entry name" value="Toll/Interleukin receptor TIR domain"/>
    <property type="match status" value="1"/>
</dbReference>
<evidence type="ECO:0000313" key="4">
    <source>
        <dbReference type="Proteomes" id="UP001595696"/>
    </source>
</evidence>
<name>A0ABV8E157_9NOCA</name>
<dbReference type="Gene3D" id="3.40.50.10140">
    <property type="entry name" value="Toll/interleukin-1 receptor homology (TIR) domain"/>
    <property type="match status" value="1"/>
</dbReference>
<dbReference type="InterPro" id="IPR000157">
    <property type="entry name" value="TIR_dom"/>
</dbReference>
<organism evidence="3 4">
    <name type="scientific">Nocardia jiangsuensis</name>
    <dbReference type="NCBI Taxonomy" id="1691563"/>
    <lineage>
        <taxon>Bacteria</taxon>
        <taxon>Bacillati</taxon>
        <taxon>Actinomycetota</taxon>
        <taxon>Actinomycetes</taxon>
        <taxon>Mycobacteriales</taxon>
        <taxon>Nocardiaceae</taxon>
        <taxon>Nocardia</taxon>
    </lineage>
</organism>
<accession>A0ABV8E157</accession>
<proteinExistence type="predicted"/>
<evidence type="ECO:0000313" key="3">
    <source>
        <dbReference type="EMBL" id="MFC3966162.1"/>
    </source>
</evidence>
<protein>
    <submittedName>
        <fullName evidence="3">Toll/interleukin-1 receptor domain-containing protein</fullName>
    </submittedName>
</protein>
<dbReference type="Pfam" id="PF13676">
    <property type="entry name" value="TIR_2"/>
    <property type="match status" value="1"/>
</dbReference>
<reference evidence="4" key="1">
    <citation type="journal article" date="2019" name="Int. J. Syst. Evol. Microbiol.">
        <title>The Global Catalogue of Microorganisms (GCM) 10K type strain sequencing project: providing services to taxonomists for standard genome sequencing and annotation.</title>
        <authorList>
            <consortium name="The Broad Institute Genomics Platform"/>
            <consortium name="The Broad Institute Genome Sequencing Center for Infectious Disease"/>
            <person name="Wu L."/>
            <person name="Ma J."/>
        </authorList>
    </citation>
    <scope>NUCLEOTIDE SEQUENCE [LARGE SCALE GENOMIC DNA]</scope>
    <source>
        <strain evidence="4">CGMCC 4.7330</strain>
    </source>
</reference>
<evidence type="ECO:0000259" key="2">
    <source>
        <dbReference type="PROSITE" id="PS50104"/>
    </source>
</evidence>
<keyword evidence="3" id="KW-0675">Receptor</keyword>
<dbReference type="PROSITE" id="PS50104">
    <property type="entry name" value="TIR"/>
    <property type="match status" value="1"/>
</dbReference>
<comment type="caution">
    <text evidence="3">The sequence shown here is derived from an EMBL/GenBank/DDBJ whole genome shotgun (WGS) entry which is preliminary data.</text>
</comment>
<dbReference type="RefSeq" id="WP_378616639.1">
    <property type="nucleotide sequence ID" value="NZ_JBHSAX010000033.1"/>
</dbReference>
<evidence type="ECO:0000256" key="1">
    <source>
        <dbReference type="SAM" id="MobiDB-lite"/>
    </source>
</evidence>
<feature type="domain" description="TIR" evidence="2">
    <location>
        <begin position="1"/>
        <end position="148"/>
    </location>
</feature>
<feature type="region of interest" description="Disordered" evidence="1">
    <location>
        <begin position="152"/>
        <end position="196"/>
    </location>
</feature>
<feature type="compositionally biased region" description="Low complexity" evidence="1">
    <location>
        <begin position="168"/>
        <end position="181"/>
    </location>
</feature>
<keyword evidence="4" id="KW-1185">Reference proteome</keyword>
<sequence>MTKIFLNYRIADSAYAVREISKQMAERFGRDNIFRDDDSLRLGTLYARRIRKALEQADLLVAVIGPHWLDASDTTGNRRLDDREDWVRLELATAYRRETPVIPVLLDDTELPAVDQLPPDIRDLGRSQFWRIRQRTMDSDIDDLIDRMVPDLGSAASGPAPGGYPTQNITASNNSNVVTNNGGEQNITFGGPRGRR</sequence>
<dbReference type="EMBL" id="JBHSAX010000033">
    <property type="protein sequence ID" value="MFC3966162.1"/>
    <property type="molecule type" value="Genomic_DNA"/>
</dbReference>
<dbReference type="InterPro" id="IPR035897">
    <property type="entry name" value="Toll_tir_struct_dom_sf"/>
</dbReference>
<gene>
    <name evidence="3" type="ORF">ACFO0B_29595</name>
</gene>